<organism evidence="12 13">
    <name type="scientific">Schistosoma mekongi</name>
    <name type="common">Parasitic worm</name>
    <dbReference type="NCBI Taxonomy" id="38744"/>
    <lineage>
        <taxon>Eukaryota</taxon>
        <taxon>Metazoa</taxon>
        <taxon>Spiralia</taxon>
        <taxon>Lophotrochozoa</taxon>
        <taxon>Platyhelminthes</taxon>
        <taxon>Trematoda</taxon>
        <taxon>Digenea</taxon>
        <taxon>Strigeidida</taxon>
        <taxon>Schistosomatoidea</taxon>
        <taxon>Schistosomatidae</taxon>
        <taxon>Schistosoma</taxon>
    </lineage>
</organism>
<feature type="region of interest" description="Disordered" evidence="9">
    <location>
        <begin position="690"/>
        <end position="709"/>
    </location>
</feature>
<feature type="compositionally biased region" description="Polar residues" evidence="9">
    <location>
        <begin position="3052"/>
        <end position="3074"/>
    </location>
</feature>
<evidence type="ECO:0000256" key="1">
    <source>
        <dbReference type="ARBA" id="ARBA00004123"/>
    </source>
</evidence>
<dbReference type="PROSITE" id="PS01359">
    <property type="entry name" value="ZF_PHD_1"/>
    <property type="match status" value="1"/>
</dbReference>
<proteinExistence type="predicted"/>
<feature type="compositionally biased region" description="Low complexity" evidence="9">
    <location>
        <begin position="3167"/>
        <end position="3182"/>
    </location>
</feature>
<feature type="region of interest" description="Disordered" evidence="9">
    <location>
        <begin position="1691"/>
        <end position="1761"/>
    </location>
</feature>
<feature type="compositionally biased region" description="Polar residues" evidence="9">
    <location>
        <begin position="3194"/>
        <end position="3205"/>
    </location>
</feature>
<feature type="compositionally biased region" description="Polar residues" evidence="9">
    <location>
        <begin position="1876"/>
        <end position="1893"/>
    </location>
</feature>
<feature type="compositionally biased region" description="Low complexity" evidence="9">
    <location>
        <begin position="3113"/>
        <end position="3140"/>
    </location>
</feature>
<comment type="subcellular location">
    <subcellularLocation>
        <location evidence="1">Nucleus</location>
    </subcellularLocation>
</comment>
<evidence type="ECO:0000259" key="11">
    <source>
        <dbReference type="PROSITE" id="PS50827"/>
    </source>
</evidence>
<evidence type="ECO:0000256" key="7">
    <source>
        <dbReference type="PROSITE-ProRule" id="PRU00146"/>
    </source>
</evidence>
<evidence type="ECO:0000256" key="5">
    <source>
        <dbReference type="ARBA" id="ARBA00023117"/>
    </source>
</evidence>
<feature type="compositionally biased region" description="Polar residues" evidence="9">
    <location>
        <begin position="1719"/>
        <end position="1745"/>
    </location>
</feature>
<dbReference type="PROSITE" id="PS50827">
    <property type="entry name" value="DDT"/>
    <property type="match status" value="1"/>
</dbReference>
<dbReference type="PROSITE" id="PS50016">
    <property type="entry name" value="ZF_PHD_2"/>
    <property type="match status" value="3"/>
</dbReference>
<dbReference type="SMART" id="SM00297">
    <property type="entry name" value="BROMO"/>
    <property type="match status" value="1"/>
</dbReference>
<evidence type="ECO:0000313" key="13">
    <source>
        <dbReference type="Proteomes" id="UP001292079"/>
    </source>
</evidence>
<feature type="region of interest" description="Disordered" evidence="9">
    <location>
        <begin position="656"/>
        <end position="683"/>
    </location>
</feature>
<dbReference type="SMART" id="SM00249">
    <property type="entry name" value="PHD"/>
    <property type="match status" value="3"/>
</dbReference>
<evidence type="ECO:0000259" key="10">
    <source>
        <dbReference type="PROSITE" id="PS50016"/>
    </source>
</evidence>
<feature type="region of interest" description="Disordered" evidence="9">
    <location>
        <begin position="1618"/>
        <end position="1670"/>
    </location>
</feature>
<feature type="domain" description="DDT" evidence="11">
    <location>
        <begin position="345"/>
        <end position="405"/>
    </location>
</feature>
<dbReference type="Gene3D" id="3.30.40.10">
    <property type="entry name" value="Zinc/RING finger domain, C3HC4 (zinc finger)"/>
    <property type="match status" value="3"/>
</dbReference>
<feature type="compositionally biased region" description="Polar residues" evidence="9">
    <location>
        <begin position="1916"/>
        <end position="1931"/>
    </location>
</feature>
<dbReference type="Pfam" id="PF00439">
    <property type="entry name" value="Bromodomain"/>
    <property type="match status" value="1"/>
</dbReference>
<feature type="compositionally biased region" description="Basic and acidic residues" evidence="9">
    <location>
        <begin position="1379"/>
        <end position="1396"/>
    </location>
</feature>
<feature type="compositionally biased region" description="Basic residues" evidence="9">
    <location>
        <begin position="80"/>
        <end position="97"/>
    </location>
</feature>
<feature type="domain" description="PHD-type" evidence="10">
    <location>
        <begin position="530"/>
        <end position="577"/>
    </location>
</feature>
<feature type="region of interest" description="Disordered" evidence="9">
    <location>
        <begin position="65"/>
        <end position="124"/>
    </location>
</feature>
<dbReference type="SMART" id="SM00571">
    <property type="entry name" value="DDT"/>
    <property type="match status" value="1"/>
</dbReference>
<feature type="compositionally biased region" description="Acidic residues" evidence="9">
    <location>
        <begin position="110"/>
        <end position="124"/>
    </location>
</feature>
<feature type="compositionally biased region" description="Low complexity" evidence="9">
    <location>
        <begin position="690"/>
        <end position="702"/>
    </location>
</feature>
<dbReference type="InterPro" id="IPR038028">
    <property type="entry name" value="BPTF"/>
</dbReference>
<dbReference type="EMBL" id="JALJAT010000007">
    <property type="protein sequence ID" value="KAK4468180.1"/>
    <property type="molecule type" value="Genomic_DNA"/>
</dbReference>
<feature type="region of interest" description="Disordered" evidence="9">
    <location>
        <begin position="2819"/>
        <end position="2844"/>
    </location>
</feature>
<feature type="compositionally biased region" description="Low complexity" evidence="9">
    <location>
        <begin position="992"/>
        <end position="1009"/>
    </location>
</feature>
<feature type="region of interest" description="Disordered" evidence="9">
    <location>
        <begin position="2646"/>
        <end position="2747"/>
    </location>
</feature>
<feature type="region of interest" description="Disordered" evidence="9">
    <location>
        <begin position="966"/>
        <end position="1010"/>
    </location>
</feature>
<feature type="compositionally biased region" description="Acidic residues" evidence="9">
    <location>
        <begin position="656"/>
        <end position="672"/>
    </location>
</feature>
<name>A0AAE1Z6T7_SCHME</name>
<dbReference type="InterPro" id="IPR036427">
    <property type="entry name" value="Bromodomain-like_sf"/>
</dbReference>
<feature type="compositionally biased region" description="Polar residues" evidence="9">
    <location>
        <begin position="2827"/>
        <end position="2844"/>
    </location>
</feature>
<feature type="compositionally biased region" description="Low complexity" evidence="9">
    <location>
        <begin position="1620"/>
        <end position="1633"/>
    </location>
</feature>
<dbReference type="InterPro" id="IPR019787">
    <property type="entry name" value="Znf_PHD-finger"/>
</dbReference>
<accession>A0AAE1Z6T7</accession>
<dbReference type="SUPFAM" id="SSF47370">
    <property type="entry name" value="Bromodomain"/>
    <property type="match status" value="1"/>
</dbReference>
<dbReference type="InterPro" id="IPR019786">
    <property type="entry name" value="Zinc_finger_PHD-type_CS"/>
</dbReference>
<feature type="compositionally biased region" description="Low complexity" evidence="9">
    <location>
        <begin position="2881"/>
        <end position="2892"/>
    </location>
</feature>
<keyword evidence="2" id="KW-0479">Metal-binding</keyword>
<keyword evidence="6" id="KW-0539">Nucleus</keyword>
<feature type="region of interest" description="Disordered" evidence="9">
    <location>
        <begin position="2980"/>
        <end position="3148"/>
    </location>
</feature>
<dbReference type="GO" id="GO:0016589">
    <property type="term" value="C:NURF complex"/>
    <property type="evidence" value="ECO:0007669"/>
    <property type="project" value="InterPro"/>
</dbReference>
<protein>
    <recommendedName>
        <fullName evidence="14">Nucleosome-remodeling factor subunit BPTF</fullName>
    </recommendedName>
</protein>
<feature type="compositionally biased region" description="Polar residues" evidence="9">
    <location>
        <begin position="2656"/>
        <end position="2665"/>
    </location>
</feature>
<dbReference type="InterPro" id="IPR001965">
    <property type="entry name" value="Znf_PHD"/>
</dbReference>
<dbReference type="Pfam" id="PF02791">
    <property type="entry name" value="DDT"/>
    <property type="match status" value="1"/>
</dbReference>
<dbReference type="Gene3D" id="1.20.920.10">
    <property type="entry name" value="Bromodomain-like"/>
    <property type="match status" value="1"/>
</dbReference>
<dbReference type="InterPro" id="IPR001487">
    <property type="entry name" value="Bromodomain"/>
</dbReference>
<feature type="compositionally biased region" description="Polar residues" evidence="9">
    <location>
        <begin position="3216"/>
        <end position="3246"/>
    </location>
</feature>
<evidence type="ECO:0000313" key="12">
    <source>
        <dbReference type="EMBL" id="KAK4468180.1"/>
    </source>
</evidence>
<dbReference type="SUPFAM" id="SSF57903">
    <property type="entry name" value="FYVE/PHD zinc finger"/>
    <property type="match status" value="3"/>
</dbReference>
<dbReference type="PANTHER" id="PTHR45975">
    <property type="entry name" value="NUCLEOSOME-REMODELING FACTOR SUBUNIT BPTF"/>
    <property type="match status" value="1"/>
</dbReference>
<feature type="compositionally biased region" description="Basic residues" evidence="9">
    <location>
        <begin position="3002"/>
        <end position="3017"/>
    </location>
</feature>
<dbReference type="GO" id="GO:0000978">
    <property type="term" value="F:RNA polymerase II cis-regulatory region sequence-specific DNA binding"/>
    <property type="evidence" value="ECO:0007669"/>
    <property type="project" value="TreeGrafter"/>
</dbReference>
<dbReference type="InterPro" id="IPR013083">
    <property type="entry name" value="Znf_RING/FYVE/PHD"/>
</dbReference>
<feature type="region of interest" description="Disordered" evidence="9">
    <location>
        <begin position="3163"/>
        <end position="3264"/>
    </location>
</feature>
<feature type="compositionally biased region" description="Acidic residues" evidence="9">
    <location>
        <begin position="1691"/>
        <end position="1701"/>
    </location>
</feature>
<feature type="coiled-coil region" evidence="8">
    <location>
        <begin position="2338"/>
        <end position="2372"/>
    </location>
</feature>
<reference evidence="12" key="2">
    <citation type="journal article" date="2023" name="Infect Dis Poverty">
        <title>Chromosome-scale genome of the human blood fluke Schistosoma mekongi and its implications for public health.</title>
        <authorList>
            <person name="Zhou M."/>
            <person name="Xu L."/>
            <person name="Xu D."/>
            <person name="Chen W."/>
            <person name="Khan J."/>
            <person name="Hu Y."/>
            <person name="Huang H."/>
            <person name="Wei H."/>
            <person name="Zhang Y."/>
            <person name="Chusongsang P."/>
            <person name="Tanasarnprasert K."/>
            <person name="Hu X."/>
            <person name="Limpanont Y."/>
            <person name="Lv Z."/>
        </authorList>
    </citation>
    <scope>NUCLEOTIDE SEQUENCE</scope>
    <source>
        <strain evidence="12">LV_2022a</strain>
    </source>
</reference>
<gene>
    <name evidence="12" type="ORF">MN116_008342</name>
</gene>
<dbReference type="PANTHER" id="PTHR45975:SF2">
    <property type="entry name" value="NUCLEOSOME-REMODELING FACTOR SUBUNIT BPTF"/>
    <property type="match status" value="1"/>
</dbReference>
<feature type="region of interest" description="Disordered" evidence="9">
    <location>
        <begin position="1379"/>
        <end position="1401"/>
    </location>
</feature>
<feature type="compositionally biased region" description="Low complexity" evidence="9">
    <location>
        <begin position="2720"/>
        <end position="2737"/>
    </location>
</feature>
<feature type="region of interest" description="Disordered" evidence="9">
    <location>
        <begin position="2881"/>
        <end position="2909"/>
    </location>
</feature>
<sequence length="3547" mass="395282">MDSSSAGTSGLVGCAAANALAGAKKRTKVVFLSPVEVANWDQIKENSKQNVIDENDLINYERMLKDDDSASITGAESRRRQSKRRGRPKGSRNGARKRPVDPSQPWLESSDSDEPNIGLEDELDDDEYFRRLEEEKMREDAEEVSRKRREMEARAAARAVAQGRKGCTKNDPFITHQFQTPVNSDSNLSCQSGNQLEFGHQNKKQKSYAALSGFREVSDSDDFSELDDKCANRDGDYPKSLDDIFEQNEEDYQEPTSPLRQSVLDMLPPSPVIPFNSEEYKSNIKCEPLNAASSNDLNAMRTILPSASFNDLHTQKMLEMDPIELRFRAPPLILPTSANDLVCPRKYVLDVLSIYEILRRYGSLLRLSPFRLEDFAASLISDENSSLLAEAHMVLLKALLREDEANGTAMCPVDCRDSVNMTFYLLDRFTWPYLLASYLSSIKSSEAAARLSAANTTTAASSIGGPTGSGGADIVLTAALFPPDLIPLNPDYPFVPIESRIAVLRGLTNLFLATGSVRGDILREGLMTHEDYCRVCHQSGEVLCCDGCTAVFHLHCLNPPLSSVPTTSWICPVCTKKRTPGVTDCLSEAEKNGIAHYQEPIGKDRAGRLYWYISRRLIIEPVDFSQREPALMGFHDGVVDNFWEMEYGHELMENDPEVKEEDGDGNTNDVDDKDSPNYSTDNNILMDATSKLSSSDSSQSASEVNTNKQETCRKYHCNPSISYANEPCVYYYSSIEQVMHIRELLSTEWEPWLCYRLDALLPRMHTEMAITQKLTENGLQQFCLLKPNHKAISLSCSDSNQSCNVNVTSNTVHVYSVLEVEQALFKKLSKIHGETSDCPNKRLAIAASSLPSMDVPVFPTLPKELPSFLDKRSDDFCTELIVADQNSCIIRSYDHVISRTIKETSDDVATYPPTILEPQELSTLHMMINSSNSPTTADEYLLAYRLSDEGNWRSWTNLYTAGVWTGEDSSTNNPLKDSLNGGLKRTPSGTRNSNPVNNNNNSGIDPDGIMTSDSVNVAMTRAQHMDEKERRRLLSNKFNLSEFTCDLWQYIDPVILASTYKTIIDMMGNPINELIKFPAFERIRFDCWPASPYQLLDLLRLTLCYMESKIPMAFFTPAWRSHRQNWIKDVLDSKSPSDLAFVLARLEASIRSVCFQRVWFNSLGHLTLERMTTSQREEDKRLRQFDRFSSTTGAGSVNLANLPTNLIRTKTPRPVRHTVWKTRGEEYRRLGGDGWMWLSATRGNAGQAAERALRIHPSISSVYQSEIAATSLVNRSLLGHRRGLQHGIGWGVCPEYLQDQIAVKPPKASECRGHVLHPITGIPLYLNPKRNPYIIPSDVLRNLNEQIKKSSLSQHIVDDTKKDNPETYLIDTVSNNEKVTSEHMDTSEKNECRPDFSSENSDISEITKVEERKGLLSGQTMSIKNTDHNNDDNMNPVLNVSYCISNRIHFPPCVEIISVDKTNHISSSSKRLHFRLDNLLQHRYIAAENDKKAGLAALSAVSKLEKEIESLEKRHTEVIQRLTTLSTDAQQARTAKAQAVKAKQNALLVKPSSLPLSGNIVTNSRLIQSNENSVNTPTIGKQLIQQSVLTDQGVRYRVLAPRTIPNMHMNQVAINPMHKAASTPSRTPTASRSAQRHRAARMSDPSESDSDSDPMPPGIRQGDSWSGRENVPLRRSARRIRAVRHDPDFIVDFDEDDDEDDRLSTKADDSDNFDPNDEIQGSSKRNTGQRRSQTAVHLNPKSTSVRGLPQYDGVGDTTDEDVDEYDDDILEEDEVVVDDEDVICDYDYIDDDYDDEAGEYYYDNDEIEDDEVVDDEEEEEVEDYLQVYSTKQLPTQMKLKMPEKSLKVSTVPYPTHSGKTDAVPVMPKVVILKNNNATPNIRGNNTHTNSSNPRILPNRSAPGQRIILPATMKLPPTSNGKSLPSVTTPSGNIKEDSQSINLPGQPFNIPQSLRLVRIVRNPDGGTNIVPVAASDTILPTYEPNINQTVDNSNTSNTSQSGPLSASVTRLNSLDGGIHLVLNSNTGLNTALTLSKPSVVSVESSELKPVITNTHFVSACVGNETSNITPPQPITITAADIPHSGLRLTDLNTSFTVASVPGLNHPTTVNIATVGKLKPPSANSVRFVIAPSSTGSFGSANLNQFPTITVVKASNPSDVSSDSSTVTSSVTSSLPPILPRKPPAILRRTLAGPPSTSLLLPISSSGDSSQVISQPSVRTPSVASLVATNTARQLVCGDLNRYIPTTLPFRPIISDSSKIVDIHQGRRSMAKAQHHIRNASLVDEDSSRFMMNNDSKVLISDYQGTVRQFGPTVRLQQTPVTDEATLALDRAVTEANAKLDSINAHIATVRSEAQELESQINSLKSELNKYQEIVNRGSPEISSPYLLSLRNNADFDLSNKSFVNRFLRSSHSINKKKAIISAKDHKVTTSDSHHMAILPQSLPYINSYSWPVPNSLMIKDQPTSEEKQNSVLIKSTLFRLNPHNLRHIILSAGRREVPGYDVEKKRLSQVNWLYPSSRPNFAECWRFRLSQIRTGRYKNKDNNISFGLDLANFALLLRTLWHCIRWDDILAEPDEDSRVLDSAGRPCFKKAVDIDDDDEEEDVGGGSSGRQDDISYSIRRIVEIQPLDRFWLQANYKVRITTTHPVRSYPSRRRKATSASVLLNRSRSGKGPSFQDSSGVDESASRRKGRRGGQRNPHGGKDPDYDPAIDEGWRVGIDCTNNSSRRQSRNNFRSGRGSLYDSEDDDGCDTELGAQHRFHSQRNEVSVEEKWMSEDAVFLWEIRVFMNSLLPPKSSYPPTDNTDLNSNSDNGNKYLISTRLASLPPDPNLNNDSTPTTITQDNPLTSSSNVEVCLEKDGFVYGSQSKRFLTNNSSRRSSLASALQSSRMSVNSRSRSDDHSVGSIPRPLSPNTLEAKARARSIAATNAARASVAARRARFERALLEQRVRSLKSQFCARKRLIFNWAKSLADVAVNEIKGAQQTTKADKSKNKNLLDGLEHSPIHHHHTTEKSIVRKGRPNVVSHVKSSSALGHKNKIGRPKSTDAYRKRIKQKNTSTFSSSSGDENKNLNFNPEEQNNELDWTPGRNFNDSNHSELLAHSRTPRRSALNHGFIKTSRNTATPTTTTKTSKAFQTTTTTPKSSDTRPSKNRLTMKLSLKRSNKLLIKDGGSTNSSCSTPSTSPGLGDYDRCREKPTGSSKINRLFTSKSKKYRHESSNSDASSDVTPSLKSPRGSGSSRGHTKTTIVSTERKGGQPKSSDKPDKNEMRIDTAENVMPDLNLPASSGVYCVCKTPYDALREYIGCDLCRDWFHFECVGLDPRDADKLGDSWHCPDCKQAELKANEMLYCVCRTPYEPTRVYIACDGCDEWYHPECVGLTSEQAVNHTDTYLCPSCCQLSQHTAITAAITAKSSVKSKKSKSSDSSKTTVDQPVVAKTIYETDLTSDRAEKLIHLIEEIKEHKMSWPFFHTPDPVKFPAAKSLDNAFNLPSVIINLKGKVYKTLGDFSFDMNRLFTKSRLIYPKDTPEFNCTEIIEALFIQKMKQFKEENL</sequence>
<feature type="compositionally biased region" description="Basic and acidic residues" evidence="9">
    <location>
        <begin position="3247"/>
        <end position="3264"/>
    </location>
</feature>
<feature type="domain" description="PHD-type" evidence="10">
    <location>
        <begin position="3284"/>
        <end position="3336"/>
    </location>
</feature>
<dbReference type="Proteomes" id="UP001292079">
    <property type="component" value="Unassembled WGS sequence"/>
</dbReference>
<evidence type="ECO:0000256" key="9">
    <source>
        <dbReference type="SAM" id="MobiDB-lite"/>
    </source>
</evidence>
<feature type="domain" description="PHD-type" evidence="10">
    <location>
        <begin position="3343"/>
        <end position="3395"/>
    </location>
</feature>
<dbReference type="GO" id="GO:0006357">
    <property type="term" value="P:regulation of transcription by RNA polymerase II"/>
    <property type="evidence" value="ECO:0007669"/>
    <property type="project" value="InterPro"/>
</dbReference>
<evidence type="ECO:0000256" key="8">
    <source>
        <dbReference type="SAM" id="Coils"/>
    </source>
</evidence>
<dbReference type="CDD" id="cd15560">
    <property type="entry name" value="PHD2_3_BPTF"/>
    <property type="match status" value="2"/>
</dbReference>
<feature type="region of interest" description="Disordered" evidence="9">
    <location>
        <begin position="1876"/>
        <end position="1945"/>
    </location>
</feature>
<keyword evidence="5" id="KW-0103">Bromodomain</keyword>
<evidence type="ECO:0008006" key="14">
    <source>
        <dbReference type="Google" id="ProtNLM"/>
    </source>
</evidence>
<keyword evidence="4" id="KW-0862">Zinc</keyword>
<keyword evidence="8" id="KW-0175">Coiled coil</keyword>
<evidence type="ECO:0000256" key="4">
    <source>
        <dbReference type="ARBA" id="ARBA00022833"/>
    </source>
</evidence>
<evidence type="ECO:0000256" key="2">
    <source>
        <dbReference type="ARBA" id="ARBA00022723"/>
    </source>
</evidence>
<comment type="caution">
    <text evidence="12">The sequence shown here is derived from an EMBL/GenBank/DDBJ whole genome shotgun (WGS) entry which is preliminary data.</text>
</comment>
<dbReference type="CDD" id="cd15532">
    <property type="entry name" value="PHD2_CHD_II"/>
    <property type="match status" value="1"/>
</dbReference>
<keyword evidence="3 7" id="KW-0863">Zinc-finger</keyword>
<evidence type="ECO:0000256" key="6">
    <source>
        <dbReference type="ARBA" id="ARBA00023242"/>
    </source>
</evidence>
<dbReference type="InterPro" id="IPR018501">
    <property type="entry name" value="DDT_dom"/>
</dbReference>
<reference evidence="12" key="1">
    <citation type="submission" date="2022-04" db="EMBL/GenBank/DDBJ databases">
        <authorList>
            <person name="Xu L."/>
            <person name="Lv Z."/>
        </authorList>
    </citation>
    <scope>NUCLEOTIDE SEQUENCE</scope>
    <source>
        <strain evidence="12">LV_2022a</strain>
    </source>
</reference>
<dbReference type="InterPro" id="IPR011011">
    <property type="entry name" value="Znf_FYVE_PHD"/>
</dbReference>
<keyword evidence="13" id="KW-1185">Reference proteome</keyword>
<dbReference type="GO" id="GO:0008270">
    <property type="term" value="F:zinc ion binding"/>
    <property type="evidence" value="ECO:0007669"/>
    <property type="project" value="UniProtKB-KW"/>
</dbReference>
<evidence type="ECO:0000256" key="3">
    <source>
        <dbReference type="ARBA" id="ARBA00022771"/>
    </source>
</evidence>
<dbReference type="Pfam" id="PF00628">
    <property type="entry name" value="PHD"/>
    <property type="match status" value="3"/>
</dbReference>